<dbReference type="AlphaFoldDB" id="A0A1Q9F0Q9"/>
<keyword evidence="3" id="KW-1185">Reference proteome</keyword>
<protein>
    <recommendedName>
        <fullName evidence="4">ISXO2-like transposase domain-containing protein</fullName>
    </recommendedName>
</protein>
<gene>
    <name evidence="1" type="ORF">AK812_SmicGene26435</name>
    <name evidence="2" type="ORF">AK812_SmicGene2777</name>
</gene>
<sequence>MGKQLPSKKPSAIFPSSKKGKTRFLLKTNLTKKPVGQSSQTRLWQKVPYVRNGFVLRMDRMKWKRNLKDLLNADEDRMVNILTEDGFLPDWSKMKCPFCNASAVSPLQKRDGLPPRYRCRSKNCHKFILPHHLHPVFTSGKGSEGHSLAVQGCALLLRLAGVPLSSIHILLDMNHKAVERIEKSLAFARKAYVESHQKSMSFGFARGKKWMEVEADEAVFDKFLLPAEDSPARNRMMQWEQWLGMVARGKPSSLVLIRLPCVTTRKRAPGPGAIKKVHWTKIANTWLKGRNIILHTDSARSYKAKVAGVLHDSVVHQKKRVWKGGKWIWQPPTFVRLARHTLPDGRRLTLKAGTQVVDRAWRFIKDRLKINQNVKCKDAWTSAGELFTWYMSNITEKF</sequence>
<accession>A0A1Q9F0Q9</accession>
<name>A0A1Q9F0Q9_SYMMI</name>
<comment type="caution">
    <text evidence="2">The sequence shown here is derived from an EMBL/GenBank/DDBJ whole genome shotgun (WGS) entry which is preliminary data.</text>
</comment>
<dbReference type="OrthoDB" id="452221at2759"/>
<dbReference type="EMBL" id="LSRX01000031">
    <property type="protein sequence ID" value="OLQ13237.1"/>
    <property type="molecule type" value="Genomic_DNA"/>
</dbReference>
<evidence type="ECO:0000313" key="2">
    <source>
        <dbReference type="EMBL" id="OLQ13237.1"/>
    </source>
</evidence>
<evidence type="ECO:0000313" key="3">
    <source>
        <dbReference type="Proteomes" id="UP000186817"/>
    </source>
</evidence>
<dbReference type="Proteomes" id="UP000186817">
    <property type="component" value="Unassembled WGS sequence"/>
</dbReference>
<reference evidence="2 3" key="1">
    <citation type="submission" date="2016-02" db="EMBL/GenBank/DDBJ databases">
        <title>Genome analysis of coral dinoflagellate symbionts highlights evolutionary adaptations to a symbiotic lifestyle.</title>
        <authorList>
            <person name="Aranda M."/>
            <person name="Li Y."/>
            <person name="Liew Y.J."/>
            <person name="Baumgarten S."/>
            <person name="Simakov O."/>
            <person name="Wilson M."/>
            <person name="Piel J."/>
            <person name="Ashoor H."/>
            <person name="Bougouffa S."/>
            <person name="Bajic V.B."/>
            <person name="Ryu T."/>
            <person name="Ravasi T."/>
            <person name="Bayer T."/>
            <person name="Micklem G."/>
            <person name="Kim H."/>
            <person name="Bhak J."/>
            <person name="Lajeunesse T.C."/>
            <person name="Voolstra C.R."/>
        </authorList>
    </citation>
    <scope>NUCLEOTIDE SEQUENCE [LARGE SCALE GENOMIC DNA]</scope>
    <source>
        <strain evidence="2 3">CCMP2467</strain>
    </source>
</reference>
<organism evidence="2 3">
    <name type="scientific">Symbiodinium microadriaticum</name>
    <name type="common">Dinoflagellate</name>
    <name type="synonym">Zooxanthella microadriatica</name>
    <dbReference type="NCBI Taxonomy" id="2951"/>
    <lineage>
        <taxon>Eukaryota</taxon>
        <taxon>Sar</taxon>
        <taxon>Alveolata</taxon>
        <taxon>Dinophyceae</taxon>
        <taxon>Suessiales</taxon>
        <taxon>Symbiodiniaceae</taxon>
        <taxon>Symbiodinium</taxon>
    </lineage>
</organism>
<evidence type="ECO:0008006" key="4">
    <source>
        <dbReference type="Google" id="ProtNLM"/>
    </source>
</evidence>
<dbReference type="EMBL" id="LSRX01000648">
    <property type="protein sequence ID" value="OLP91799.1"/>
    <property type="molecule type" value="Genomic_DNA"/>
</dbReference>
<evidence type="ECO:0000313" key="1">
    <source>
        <dbReference type="EMBL" id="OLP91799.1"/>
    </source>
</evidence>
<proteinExistence type="predicted"/>